<accession>A0A939HA51</accession>
<name>A0A939HA51_9CLOT</name>
<dbReference type="Proteomes" id="UP000664218">
    <property type="component" value="Unassembled WGS sequence"/>
</dbReference>
<evidence type="ECO:0000259" key="2">
    <source>
        <dbReference type="Pfam" id="PF07811"/>
    </source>
</evidence>
<evidence type="ECO:0000256" key="1">
    <source>
        <dbReference type="SAM" id="Phobius"/>
    </source>
</evidence>
<protein>
    <submittedName>
        <fullName evidence="3">Pilus assembly protein</fullName>
    </submittedName>
</protein>
<dbReference type="EMBL" id="JAFNJU010000011">
    <property type="protein sequence ID" value="MBO1265986.1"/>
    <property type="molecule type" value="Genomic_DNA"/>
</dbReference>
<feature type="domain" description="TadE-like" evidence="2">
    <location>
        <begin position="13"/>
        <end position="55"/>
    </location>
</feature>
<feature type="transmembrane region" description="Helical" evidence="1">
    <location>
        <begin position="21"/>
        <end position="40"/>
    </location>
</feature>
<reference evidence="3" key="1">
    <citation type="submission" date="2021-03" db="EMBL/GenBank/DDBJ databases">
        <title>Proteiniclasticum marinus sp. nov., isolated from tidal flat sediment.</title>
        <authorList>
            <person name="Namirimu T."/>
            <person name="Yang J.-A."/>
            <person name="Yang S.-H."/>
            <person name="Kim Y.-J."/>
            <person name="Kwon K.K."/>
        </authorList>
    </citation>
    <scope>NUCLEOTIDE SEQUENCE</scope>
    <source>
        <strain evidence="3">SCR006</strain>
    </source>
</reference>
<keyword evidence="4" id="KW-1185">Reference proteome</keyword>
<evidence type="ECO:0000313" key="4">
    <source>
        <dbReference type="Proteomes" id="UP000664218"/>
    </source>
</evidence>
<dbReference type="AlphaFoldDB" id="A0A939HA51"/>
<dbReference type="InterPro" id="IPR012495">
    <property type="entry name" value="TadE-like_dom"/>
</dbReference>
<sequence>MKRIKNFRSNEEGQGIVEFALVLPIFIMFLLGIIEFGWMFNAQITTTSAAREGARTRAIMGITTDPVKVLSFDTAAEEVVRQSALPTIPEDKIEATFINITENSINGVFIQCDVEAVVKPLVGFFIRGDQILTATATFRVE</sequence>
<organism evidence="3 4">
    <name type="scientific">Proteiniclasticum aestuarii</name>
    <dbReference type="NCBI Taxonomy" id="2817862"/>
    <lineage>
        <taxon>Bacteria</taxon>
        <taxon>Bacillati</taxon>
        <taxon>Bacillota</taxon>
        <taxon>Clostridia</taxon>
        <taxon>Eubacteriales</taxon>
        <taxon>Clostridiaceae</taxon>
        <taxon>Proteiniclasticum</taxon>
    </lineage>
</organism>
<proteinExistence type="predicted"/>
<dbReference type="RefSeq" id="WP_207600512.1">
    <property type="nucleotide sequence ID" value="NZ_JAFNJU010000011.1"/>
</dbReference>
<dbReference type="Pfam" id="PF07811">
    <property type="entry name" value="TadE"/>
    <property type="match status" value="1"/>
</dbReference>
<keyword evidence="1" id="KW-0472">Membrane</keyword>
<evidence type="ECO:0000313" key="3">
    <source>
        <dbReference type="EMBL" id="MBO1265986.1"/>
    </source>
</evidence>
<keyword evidence="1" id="KW-1133">Transmembrane helix</keyword>
<gene>
    <name evidence="3" type="ORF">J3A84_13180</name>
</gene>
<keyword evidence="1" id="KW-0812">Transmembrane</keyword>
<comment type="caution">
    <text evidence="3">The sequence shown here is derived from an EMBL/GenBank/DDBJ whole genome shotgun (WGS) entry which is preliminary data.</text>
</comment>